<protein>
    <submittedName>
        <fullName evidence="2">Glycosyl transferase family protein</fullName>
    </submittedName>
</protein>
<dbReference type="Proteomes" id="UP000012317">
    <property type="component" value="Unassembled WGS sequence"/>
</dbReference>
<sequence>MSDQPLVSIIIPTYNRAHLIGETLDSVVAQTYENWECIIVDDGSSDNTDEVVGAYVEKDARFKYFHRPEEHLPGGNGARNYGFKMSQGEYIQWFDSDDLMLKEKIAEQYKDILKEKSDLQICTGFKDKEGVLLPIKQNLKISLFKQFALNKTEILTPTALFKKKFLKKNDIIFNEKIKRGQEAVFFLDVLSKIMVSNVHQSSKKLFVYKLHNSSISGKDRKFSEENSQSKFFLYKEIFNNNKKTYQDDEIKIKMLKKMARIFLTSIYYNDPKATEYYNFLIQNLNRNLYKIKTIFCYYKCIGFRSIKIRNLFNNFVLKNFS</sequence>
<dbReference type="eggNOG" id="COG0463">
    <property type="taxonomic scope" value="Bacteria"/>
</dbReference>
<feature type="domain" description="Glycosyltransferase 2-like" evidence="1">
    <location>
        <begin position="8"/>
        <end position="138"/>
    </location>
</feature>
<dbReference type="InterPro" id="IPR029044">
    <property type="entry name" value="Nucleotide-diphossugar_trans"/>
</dbReference>
<reference evidence="2 3" key="1">
    <citation type="journal article" date="2014" name="Genome Biol. Evol.">
        <title>Extensive gene acquisition in the extremely psychrophilic bacterial species Psychroflexus torquis and the link to sea-ice ecosystem specialism.</title>
        <authorList>
            <person name="Feng S."/>
            <person name="Powell S.M."/>
            <person name="Wilson R."/>
            <person name="Bowman J.P."/>
        </authorList>
    </citation>
    <scope>NUCLEOTIDE SEQUENCE [LARGE SCALE GENOMIC DNA]</scope>
    <source>
        <strain evidence="2 3">ACAM 44</strain>
    </source>
</reference>
<keyword evidence="2" id="KW-0808">Transferase</keyword>
<dbReference type="RefSeq" id="WP_003440753.1">
    <property type="nucleotide sequence ID" value="NZ_APLF01000009.1"/>
</dbReference>
<dbReference type="SUPFAM" id="SSF53448">
    <property type="entry name" value="Nucleotide-diphospho-sugar transferases"/>
    <property type="match status" value="1"/>
</dbReference>
<proteinExistence type="predicted"/>
<comment type="caution">
    <text evidence="2">The sequence shown here is derived from an EMBL/GenBank/DDBJ whole genome shotgun (WGS) entry which is preliminary data.</text>
</comment>
<dbReference type="AlphaFoldDB" id="N1WPB3"/>
<gene>
    <name evidence="2" type="ORF">pgond44_09641</name>
</gene>
<evidence type="ECO:0000259" key="1">
    <source>
        <dbReference type="Pfam" id="PF00535"/>
    </source>
</evidence>
<dbReference type="PANTHER" id="PTHR22916">
    <property type="entry name" value="GLYCOSYLTRANSFERASE"/>
    <property type="match status" value="1"/>
</dbReference>
<organism evidence="2 3">
    <name type="scientific">Psychroflexus gondwanensis ACAM 44</name>
    <dbReference type="NCBI Taxonomy" id="1189619"/>
    <lineage>
        <taxon>Bacteria</taxon>
        <taxon>Pseudomonadati</taxon>
        <taxon>Bacteroidota</taxon>
        <taxon>Flavobacteriia</taxon>
        <taxon>Flavobacteriales</taxon>
        <taxon>Flavobacteriaceae</taxon>
        <taxon>Psychroflexus</taxon>
    </lineage>
</organism>
<evidence type="ECO:0000313" key="2">
    <source>
        <dbReference type="EMBL" id="EMY80815.1"/>
    </source>
</evidence>
<dbReference type="CDD" id="cd00761">
    <property type="entry name" value="Glyco_tranf_GTA_type"/>
    <property type="match status" value="1"/>
</dbReference>
<evidence type="ECO:0000313" key="3">
    <source>
        <dbReference type="Proteomes" id="UP000012317"/>
    </source>
</evidence>
<dbReference type="Pfam" id="PF00535">
    <property type="entry name" value="Glycos_transf_2"/>
    <property type="match status" value="1"/>
</dbReference>
<name>N1WPB3_9FLAO</name>
<dbReference type="GO" id="GO:0016758">
    <property type="term" value="F:hexosyltransferase activity"/>
    <property type="evidence" value="ECO:0007669"/>
    <property type="project" value="UniProtKB-ARBA"/>
</dbReference>
<accession>N1WPB3</accession>
<dbReference type="STRING" id="1189619.pgond44_09641"/>
<dbReference type="PANTHER" id="PTHR22916:SF3">
    <property type="entry name" value="UDP-GLCNAC:BETAGAL BETA-1,3-N-ACETYLGLUCOSAMINYLTRANSFERASE-LIKE PROTEIN 1"/>
    <property type="match status" value="1"/>
</dbReference>
<dbReference type="Gene3D" id="3.90.550.10">
    <property type="entry name" value="Spore Coat Polysaccharide Biosynthesis Protein SpsA, Chain A"/>
    <property type="match status" value="1"/>
</dbReference>
<keyword evidence="3" id="KW-1185">Reference proteome</keyword>
<dbReference type="PATRIC" id="fig|1189619.4.peg.1988"/>
<dbReference type="EMBL" id="APLF01000009">
    <property type="protein sequence ID" value="EMY80815.1"/>
    <property type="molecule type" value="Genomic_DNA"/>
</dbReference>
<dbReference type="InterPro" id="IPR001173">
    <property type="entry name" value="Glyco_trans_2-like"/>
</dbReference>